<keyword evidence="1" id="KW-0963">Cytoplasm</keyword>
<evidence type="ECO:0000313" key="11">
    <source>
        <dbReference type="Proteomes" id="UP001515500"/>
    </source>
</evidence>
<dbReference type="Gene3D" id="1.20.120.1240">
    <property type="entry name" value="Dynamin, middle domain"/>
    <property type="match status" value="1"/>
</dbReference>
<dbReference type="GO" id="GO:0009524">
    <property type="term" value="C:phragmoplast"/>
    <property type="evidence" value="ECO:0007669"/>
    <property type="project" value="UniProtKB-SubCell"/>
</dbReference>
<evidence type="ECO:0000313" key="12">
    <source>
        <dbReference type="RefSeq" id="XP_039124596.1"/>
    </source>
</evidence>
<dbReference type="FunFam" id="1.20.120.1240:FF:000010">
    <property type="entry name" value="Dynamin-related protein 5A"/>
    <property type="match status" value="1"/>
</dbReference>
<name>A0AB40BBM9_DIOCR</name>
<dbReference type="SUPFAM" id="SSF52540">
    <property type="entry name" value="P-loop containing nucleoside triphosphate hydrolases"/>
    <property type="match status" value="1"/>
</dbReference>
<dbReference type="GO" id="GO:0003924">
    <property type="term" value="F:GTPase activity"/>
    <property type="evidence" value="ECO:0007669"/>
    <property type="project" value="InterPro"/>
</dbReference>
<evidence type="ECO:0000256" key="7">
    <source>
        <dbReference type="ARBA" id="ARBA00060413"/>
    </source>
</evidence>
<reference evidence="12" key="1">
    <citation type="submission" date="2025-08" db="UniProtKB">
        <authorList>
            <consortium name="RefSeq"/>
        </authorList>
    </citation>
    <scope>IDENTIFICATION</scope>
</reference>
<comment type="subcellular location">
    <subcellularLocation>
        <location evidence="7">Cytoplasm</location>
        <location evidence="7">Cytoskeleton</location>
        <location evidence="7">Phragmoplast</location>
    </subcellularLocation>
</comment>
<accession>A0AB40BBM9</accession>
<dbReference type="Gene3D" id="3.40.50.300">
    <property type="entry name" value="P-loop containing nucleotide triphosphate hydrolases"/>
    <property type="match status" value="1"/>
</dbReference>
<proteinExistence type="inferred from homology"/>
<dbReference type="GeneID" id="120261009"/>
<dbReference type="CDD" id="cd08771">
    <property type="entry name" value="DLP_1"/>
    <property type="match status" value="1"/>
</dbReference>
<comment type="similarity">
    <text evidence="8">Belongs to the TRAFAC class dynamin-like GTPase superfamily. Dynamin/Fzo/YdjA family.</text>
</comment>
<dbReference type="PANTHER" id="PTHR11566">
    <property type="entry name" value="DYNAMIN"/>
    <property type="match status" value="1"/>
</dbReference>
<gene>
    <name evidence="12" type="primary">LOC120261009</name>
</gene>
<evidence type="ECO:0000256" key="1">
    <source>
        <dbReference type="ARBA" id="ARBA00022490"/>
    </source>
</evidence>
<sequence>MENLISLVNKLQRACTSLGDHGEESALPTLWDSLPAIAVVGGQSSGKSSVLESIVGKDFLPRGSGIVTRRPLVLQLHKIDEGREYAEFLHLSKRKFYDFAAVRKEISDETDRETGRSKQISSVPIHLSIYSPSVVNLTLIDLPGLTKVAVEGQPDSIVQDIENMVRSFIEKPNCIILAISPANQDLATSDAIKISREVDPKGERTFGVLTKIDLMDKGTDAVDILEGKSYRLQFPWIGVVNRSQADINKSVDMIAARRREREYFANTPEYKHLAHRMGSEHLGKMLSKHLEQVIKSRIPGIQSLINKSIAELESELQRLGKPIAADSGGKLYAIMEICRIFDQIYKEHLDGVRPGGEKVYNVFDNQLPAALKRLQFDKHLSMENVRKLITEADGYQPHLIAPEQGYRRLIESCLVSIRGPAEAAVDAVHAILKELVHKAINETMELKQYPTLKVEVGNAAFDSLDRMRDESKKATLKLVDMECSYLTVDFFRKLPQDIEKGGNPTHSIFDRYNDSYLRRIGTTVLSYVNMVCATLRNSIPKSVVYCQVREAKRSLLDHFFTELGKKEAKQLSSLLDEDPAVMERRTALAKRLELYRSAQTEIDAVAWAK</sequence>
<keyword evidence="11" id="KW-1185">Reference proteome</keyword>
<dbReference type="PROSITE" id="PS51718">
    <property type="entry name" value="G_DYNAMIN_2"/>
    <property type="match status" value="1"/>
</dbReference>
<dbReference type="InterPro" id="IPR003130">
    <property type="entry name" value="GED"/>
</dbReference>
<dbReference type="InterPro" id="IPR027417">
    <property type="entry name" value="P-loop_NTPase"/>
</dbReference>
<keyword evidence="2" id="KW-0493">Microtubule</keyword>
<dbReference type="GO" id="GO:0005874">
    <property type="term" value="C:microtubule"/>
    <property type="evidence" value="ECO:0007669"/>
    <property type="project" value="UniProtKB-KW"/>
</dbReference>
<dbReference type="InterPro" id="IPR022812">
    <property type="entry name" value="Dynamin"/>
</dbReference>
<evidence type="ECO:0000256" key="6">
    <source>
        <dbReference type="ARBA" id="ARBA00023175"/>
    </source>
</evidence>
<evidence type="ECO:0000256" key="2">
    <source>
        <dbReference type="ARBA" id="ARBA00022701"/>
    </source>
</evidence>
<dbReference type="Pfam" id="PF00350">
    <property type="entry name" value="Dynamin_N"/>
    <property type="match status" value="1"/>
</dbReference>
<evidence type="ECO:0000259" key="9">
    <source>
        <dbReference type="PROSITE" id="PS51388"/>
    </source>
</evidence>
<dbReference type="GO" id="GO:0008017">
    <property type="term" value="F:microtubule binding"/>
    <property type="evidence" value="ECO:0007669"/>
    <property type="project" value="TreeGrafter"/>
</dbReference>
<keyword evidence="6" id="KW-0505">Motor protein</keyword>
<dbReference type="Pfam" id="PF02212">
    <property type="entry name" value="GED"/>
    <property type="match status" value="1"/>
</dbReference>
<keyword evidence="4" id="KW-0378">Hydrolase</keyword>
<dbReference type="PROSITE" id="PS51388">
    <property type="entry name" value="GED"/>
    <property type="match status" value="1"/>
</dbReference>
<dbReference type="Proteomes" id="UP001515500">
    <property type="component" value="Chromosome 5"/>
</dbReference>
<dbReference type="PROSITE" id="PS00410">
    <property type="entry name" value="G_DYNAMIN_1"/>
    <property type="match status" value="1"/>
</dbReference>
<evidence type="ECO:0000259" key="10">
    <source>
        <dbReference type="PROSITE" id="PS51718"/>
    </source>
</evidence>
<dbReference type="FunFam" id="3.40.50.300:FF:000228">
    <property type="entry name" value="dynamin-related protein 1E"/>
    <property type="match status" value="1"/>
</dbReference>
<keyword evidence="3 8" id="KW-0547">Nucleotide-binding</keyword>
<evidence type="ECO:0000256" key="8">
    <source>
        <dbReference type="RuleBase" id="RU003932"/>
    </source>
</evidence>
<evidence type="ECO:0000256" key="5">
    <source>
        <dbReference type="ARBA" id="ARBA00023134"/>
    </source>
</evidence>
<dbReference type="InterPro" id="IPR000375">
    <property type="entry name" value="Dynamin_stalk"/>
</dbReference>
<feature type="domain" description="GED" evidence="9">
    <location>
        <begin position="517"/>
        <end position="609"/>
    </location>
</feature>
<dbReference type="SMART" id="SM00053">
    <property type="entry name" value="DYNc"/>
    <property type="match status" value="1"/>
</dbReference>
<organism evidence="11 12">
    <name type="scientific">Dioscorea cayennensis subsp. rotundata</name>
    <name type="common">White Guinea yam</name>
    <name type="synonym">Dioscorea rotundata</name>
    <dbReference type="NCBI Taxonomy" id="55577"/>
    <lineage>
        <taxon>Eukaryota</taxon>
        <taxon>Viridiplantae</taxon>
        <taxon>Streptophyta</taxon>
        <taxon>Embryophyta</taxon>
        <taxon>Tracheophyta</taxon>
        <taxon>Spermatophyta</taxon>
        <taxon>Magnoliopsida</taxon>
        <taxon>Liliopsida</taxon>
        <taxon>Dioscoreales</taxon>
        <taxon>Dioscoreaceae</taxon>
        <taxon>Dioscorea</taxon>
    </lineage>
</organism>
<dbReference type="SMART" id="SM00302">
    <property type="entry name" value="GED"/>
    <property type="match status" value="1"/>
</dbReference>
<dbReference type="GO" id="GO:0016020">
    <property type="term" value="C:membrane"/>
    <property type="evidence" value="ECO:0007669"/>
    <property type="project" value="TreeGrafter"/>
</dbReference>
<dbReference type="GO" id="GO:0005525">
    <property type="term" value="F:GTP binding"/>
    <property type="evidence" value="ECO:0007669"/>
    <property type="project" value="UniProtKB-KW"/>
</dbReference>
<evidence type="ECO:0000256" key="4">
    <source>
        <dbReference type="ARBA" id="ARBA00022801"/>
    </source>
</evidence>
<dbReference type="RefSeq" id="XP_039124596.1">
    <property type="nucleotide sequence ID" value="XM_039268662.1"/>
</dbReference>
<dbReference type="InterPro" id="IPR001401">
    <property type="entry name" value="Dynamin_GTPase"/>
</dbReference>
<dbReference type="InterPro" id="IPR019762">
    <property type="entry name" value="Dynamin_GTPase_CS"/>
</dbReference>
<dbReference type="PANTHER" id="PTHR11566:SF159">
    <property type="entry name" value="PHRAGMOPLASTIN DRP1A"/>
    <property type="match status" value="1"/>
</dbReference>
<dbReference type="Pfam" id="PF01031">
    <property type="entry name" value="Dynamin_M"/>
    <property type="match status" value="1"/>
</dbReference>
<dbReference type="InterPro" id="IPR030381">
    <property type="entry name" value="G_DYNAMIN_dom"/>
</dbReference>
<dbReference type="AlphaFoldDB" id="A0AB40BBM9"/>
<keyword evidence="5 8" id="KW-0342">GTP-binding</keyword>
<dbReference type="InterPro" id="IPR045063">
    <property type="entry name" value="Dynamin_N"/>
</dbReference>
<evidence type="ECO:0000256" key="3">
    <source>
        <dbReference type="ARBA" id="ARBA00022741"/>
    </source>
</evidence>
<dbReference type="PRINTS" id="PR00195">
    <property type="entry name" value="DYNAMIN"/>
</dbReference>
<feature type="domain" description="Dynamin-type G" evidence="10">
    <location>
        <begin position="31"/>
        <end position="299"/>
    </location>
</feature>
<dbReference type="InterPro" id="IPR020850">
    <property type="entry name" value="GED_dom"/>
</dbReference>
<protein>
    <submittedName>
        <fullName evidence="12">Dynamin-related protein 5A-like</fullName>
    </submittedName>
</protein>